<gene>
    <name evidence="2" type="primary">pol</name>
    <name evidence="2" type="ORF">CR513_45629</name>
</gene>
<dbReference type="SUPFAM" id="SSF56672">
    <property type="entry name" value="DNA/RNA polymerases"/>
    <property type="match status" value="1"/>
</dbReference>
<dbReference type="Gene3D" id="3.30.70.270">
    <property type="match status" value="1"/>
</dbReference>
<proteinExistence type="predicted"/>
<name>A0A371F8J9_MUCPR</name>
<comment type="caution">
    <text evidence="2">The sequence shown here is derived from an EMBL/GenBank/DDBJ whole genome shotgun (WGS) entry which is preliminary data.</text>
</comment>
<dbReference type="InterPro" id="IPR043128">
    <property type="entry name" value="Rev_trsase/Diguanyl_cyclase"/>
</dbReference>
<dbReference type="AlphaFoldDB" id="A0A371F8J9"/>
<evidence type="ECO:0000256" key="1">
    <source>
        <dbReference type="SAM" id="Phobius"/>
    </source>
</evidence>
<evidence type="ECO:0000313" key="2">
    <source>
        <dbReference type="EMBL" id="RDX74610.1"/>
    </source>
</evidence>
<dbReference type="Proteomes" id="UP000257109">
    <property type="component" value="Unassembled WGS sequence"/>
</dbReference>
<feature type="non-terminal residue" evidence="2">
    <location>
        <position position="145"/>
    </location>
</feature>
<keyword evidence="1" id="KW-0472">Membrane</keyword>
<reference evidence="2" key="1">
    <citation type="submission" date="2018-05" db="EMBL/GenBank/DDBJ databases">
        <title>Draft genome of Mucuna pruriens seed.</title>
        <authorList>
            <person name="Nnadi N.E."/>
            <person name="Vos R."/>
            <person name="Hasami M.H."/>
            <person name="Devisetty U.K."/>
            <person name="Aguiy J.C."/>
        </authorList>
    </citation>
    <scope>NUCLEOTIDE SEQUENCE [LARGE SCALE GENOMIC DNA]</scope>
    <source>
        <strain evidence="2">JCA_2017</strain>
    </source>
</reference>
<dbReference type="PANTHER" id="PTHR24559">
    <property type="entry name" value="TRANSPOSON TY3-I GAG-POL POLYPROTEIN"/>
    <property type="match status" value="1"/>
</dbReference>
<keyword evidence="1" id="KW-1133">Transmembrane helix</keyword>
<dbReference type="PANTHER" id="PTHR24559:SF437">
    <property type="entry name" value="RNA-DIRECTED DNA POLYMERASE HOMOLOG"/>
    <property type="match status" value="1"/>
</dbReference>
<feature type="non-terminal residue" evidence="2">
    <location>
        <position position="1"/>
    </location>
</feature>
<dbReference type="STRING" id="157652.A0A371F8J9"/>
<dbReference type="CDD" id="cd01647">
    <property type="entry name" value="RT_LTR"/>
    <property type="match status" value="1"/>
</dbReference>
<sequence length="145" mass="17255">DLPPKRSGYHQIRVREGDEWKTYFKTKFGLYEWLVMRLMNHVLRSLIGKYVIVYFHVILVYSSYVDDHVVHDKHVLELLRKEALYVNLENYTFCTSEIVFLGSVVGSHSVMVDDVMLSIDYLIEDNPKLKLDHNHENRLRIEKTK</sequence>
<feature type="transmembrane region" description="Helical" evidence="1">
    <location>
        <begin position="46"/>
        <end position="64"/>
    </location>
</feature>
<dbReference type="InterPro" id="IPR053134">
    <property type="entry name" value="RNA-dir_DNA_polymerase"/>
</dbReference>
<dbReference type="InterPro" id="IPR043502">
    <property type="entry name" value="DNA/RNA_pol_sf"/>
</dbReference>
<dbReference type="Gene3D" id="3.10.10.10">
    <property type="entry name" value="HIV Type 1 Reverse Transcriptase, subunit A, domain 1"/>
    <property type="match status" value="1"/>
</dbReference>
<dbReference type="EMBL" id="QJKJ01010123">
    <property type="protein sequence ID" value="RDX74610.1"/>
    <property type="molecule type" value="Genomic_DNA"/>
</dbReference>
<dbReference type="OrthoDB" id="2431547at2759"/>
<protein>
    <submittedName>
        <fullName evidence="2">Retrovirus-related Pol polyprotein from transposon opus</fullName>
    </submittedName>
</protein>
<accession>A0A371F8J9</accession>
<organism evidence="2 3">
    <name type="scientific">Mucuna pruriens</name>
    <name type="common">Velvet bean</name>
    <name type="synonym">Dolichos pruriens</name>
    <dbReference type="NCBI Taxonomy" id="157652"/>
    <lineage>
        <taxon>Eukaryota</taxon>
        <taxon>Viridiplantae</taxon>
        <taxon>Streptophyta</taxon>
        <taxon>Embryophyta</taxon>
        <taxon>Tracheophyta</taxon>
        <taxon>Spermatophyta</taxon>
        <taxon>Magnoliopsida</taxon>
        <taxon>eudicotyledons</taxon>
        <taxon>Gunneridae</taxon>
        <taxon>Pentapetalae</taxon>
        <taxon>rosids</taxon>
        <taxon>fabids</taxon>
        <taxon>Fabales</taxon>
        <taxon>Fabaceae</taxon>
        <taxon>Papilionoideae</taxon>
        <taxon>50 kb inversion clade</taxon>
        <taxon>NPAAA clade</taxon>
        <taxon>indigoferoid/millettioid clade</taxon>
        <taxon>Phaseoleae</taxon>
        <taxon>Mucuna</taxon>
    </lineage>
</organism>
<evidence type="ECO:0000313" key="3">
    <source>
        <dbReference type="Proteomes" id="UP000257109"/>
    </source>
</evidence>
<keyword evidence="1" id="KW-0812">Transmembrane</keyword>
<keyword evidence="3" id="KW-1185">Reference proteome</keyword>